<evidence type="ECO:0000313" key="2">
    <source>
        <dbReference type="EMBL" id="CAD9349543.1"/>
    </source>
</evidence>
<gene>
    <name evidence="2" type="ORF">DBRI1063_LOCUS20999</name>
    <name evidence="3" type="ORF">DBRI1063_LOCUS21000</name>
</gene>
<feature type="compositionally biased region" description="Polar residues" evidence="1">
    <location>
        <begin position="84"/>
        <end position="93"/>
    </location>
</feature>
<organism evidence="2">
    <name type="scientific">Ditylum brightwellii</name>
    <dbReference type="NCBI Taxonomy" id="49249"/>
    <lineage>
        <taxon>Eukaryota</taxon>
        <taxon>Sar</taxon>
        <taxon>Stramenopiles</taxon>
        <taxon>Ochrophyta</taxon>
        <taxon>Bacillariophyta</taxon>
        <taxon>Mediophyceae</taxon>
        <taxon>Lithodesmiophycidae</taxon>
        <taxon>Lithodesmiales</taxon>
        <taxon>Lithodesmiaceae</taxon>
        <taxon>Ditylum</taxon>
    </lineage>
</organism>
<feature type="region of interest" description="Disordered" evidence="1">
    <location>
        <begin position="32"/>
        <end position="61"/>
    </location>
</feature>
<evidence type="ECO:0000313" key="3">
    <source>
        <dbReference type="EMBL" id="CAD9349545.1"/>
    </source>
</evidence>
<evidence type="ECO:0000256" key="1">
    <source>
        <dbReference type="SAM" id="MobiDB-lite"/>
    </source>
</evidence>
<accession>A0A6S8TMA6</accession>
<reference evidence="2" key="1">
    <citation type="submission" date="2021-01" db="EMBL/GenBank/DDBJ databases">
        <authorList>
            <person name="Corre E."/>
            <person name="Pelletier E."/>
            <person name="Niang G."/>
            <person name="Scheremetjew M."/>
            <person name="Finn R."/>
            <person name="Kale V."/>
            <person name="Holt S."/>
            <person name="Cochrane G."/>
            <person name="Meng A."/>
            <person name="Brown T."/>
            <person name="Cohen L."/>
        </authorList>
    </citation>
    <scope>NUCLEOTIDE SEQUENCE</scope>
    <source>
        <strain evidence="2">Pop2</strain>
    </source>
</reference>
<feature type="compositionally biased region" description="Polar residues" evidence="1">
    <location>
        <begin position="171"/>
        <end position="183"/>
    </location>
</feature>
<feature type="compositionally biased region" description="Basic and acidic residues" evidence="1">
    <location>
        <begin position="34"/>
        <end position="61"/>
    </location>
</feature>
<dbReference type="AlphaFoldDB" id="A0A6S8TMA6"/>
<proteinExistence type="predicted"/>
<sequence>MKQQGKQNFMTPQRMTLLEEIGFEWSVQQATIKQRTENQQEEATHKESTPKIDTSDGEEKQVEVLQKTCSAKNDLAIPLLPPQQVYTEQQQRSPNPPLQGGYVDQQPNQRYVAPVEYPTVEIAALGGYAGQWTAHQGYANQTTSTQQHGVYPADPNANQSCLAPPSLKENYGSQTFSNDSYQL</sequence>
<protein>
    <recommendedName>
        <fullName evidence="4">Helicase-associated domain-containing protein</fullName>
    </recommendedName>
</protein>
<feature type="region of interest" description="Disordered" evidence="1">
    <location>
        <begin position="143"/>
        <end position="183"/>
    </location>
</feature>
<dbReference type="EMBL" id="HBGN01032493">
    <property type="protein sequence ID" value="CAD9349543.1"/>
    <property type="molecule type" value="Transcribed_RNA"/>
</dbReference>
<evidence type="ECO:0008006" key="4">
    <source>
        <dbReference type="Google" id="ProtNLM"/>
    </source>
</evidence>
<name>A0A6S8TMA6_9STRA</name>
<feature type="region of interest" description="Disordered" evidence="1">
    <location>
        <begin position="82"/>
        <end position="107"/>
    </location>
</feature>
<dbReference type="EMBL" id="HBGN01032494">
    <property type="protein sequence ID" value="CAD9349545.1"/>
    <property type="molecule type" value="Transcribed_RNA"/>
</dbReference>